<evidence type="ECO:0000313" key="2">
    <source>
        <dbReference type="EMBL" id="CAP74535.1"/>
    </source>
</evidence>
<dbReference type="EMBL" id="AM939952">
    <property type="protein sequence ID" value="CAP74535.1"/>
    <property type="molecule type" value="mRNA"/>
</dbReference>
<feature type="non-terminal residue" evidence="2">
    <location>
        <position position="1"/>
    </location>
</feature>
<dbReference type="AlphaFoldDB" id="C4WYI5"/>
<gene>
    <name evidence="2" type="primary">TdLSC21</name>
</gene>
<organism evidence="2">
    <name type="scientific">Triticum turgidum subsp. durum</name>
    <name type="common">Durum wheat</name>
    <name type="synonym">Triticum durum</name>
    <dbReference type="NCBI Taxonomy" id="4567"/>
    <lineage>
        <taxon>Eukaryota</taxon>
        <taxon>Viridiplantae</taxon>
        <taxon>Streptophyta</taxon>
        <taxon>Embryophyta</taxon>
        <taxon>Tracheophyta</taxon>
        <taxon>Spermatophyta</taxon>
        <taxon>Magnoliopsida</taxon>
        <taxon>Liliopsida</taxon>
        <taxon>Poales</taxon>
        <taxon>Poaceae</taxon>
        <taxon>BOP clade</taxon>
        <taxon>Pooideae</taxon>
        <taxon>Triticodae</taxon>
        <taxon>Triticeae</taxon>
        <taxon>Triticinae</taxon>
        <taxon>Triticum</taxon>
    </lineage>
</organism>
<proteinExistence type="evidence at transcript level"/>
<feature type="transmembrane region" description="Helical" evidence="1">
    <location>
        <begin position="140"/>
        <end position="162"/>
    </location>
</feature>
<evidence type="ECO:0000256" key="1">
    <source>
        <dbReference type="SAM" id="Phobius"/>
    </source>
</evidence>
<keyword evidence="1" id="KW-0472">Membrane</keyword>
<keyword evidence="1" id="KW-0812">Transmembrane</keyword>
<name>C4WYI5_TRITD</name>
<protein>
    <submittedName>
        <fullName evidence="2">Putative TdLSC21 protein</fullName>
    </submittedName>
</protein>
<sequence>RDSRGHSYFIVRGEILGFMKDEQLRKHGLRLRLLRLQRLLLPGYRVDPAVSVEHGLCLRGHLCSEEQEGSSHRPGTHIDLSYRRLGPGGSHVLGSLRRGQRDDLLPDGCEVLRGVPAAALRPVRAFGRPRVHRVVAASRLFFLRVLASHLLLLVISVSHYTLRITVASC</sequence>
<accession>C4WYI5</accession>
<reference evidence="2" key="1">
    <citation type="journal article" date="2011" name="Mol. Biol. Rep.">
        <title>Identification of candidate genes associated with senescence in durum wheat (Triticum turgidum subsp. durum) using cDNA-AFLP.</title>
        <authorList>
            <person name="Rampino P."/>
            <person name="Pataleo S."/>
            <person name="Falco V."/>
            <person name="Mita G."/>
            <person name="Perrotta C."/>
        </authorList>
    </citation>
    <scope>NUCLEOTIDE SEQUENCE</scope>
    <source>
        <tissue evidence="2">Flag leaf</tissue>
    </source>
</reference>
<keyword evidence="1" id="KW-1133">Transmembrane helix</keyword>